<feature type="domain" description="Transposase IS701-like DDE" evidence="1">
    <location>
        <begin position="82"/>
        <end position="267"/>
    </location>
</feature>
<evidence type="ECO:0000259" key="1">
    <source>
        <dbReference type="Pfam" id="PF13546"/>
    </source>
</evidence>
<dbReference type="Pfam" id="PF13546">
    <property type="entry name" value="DDE_5"/>
    <property type="match status" value="1"/>
</dbReference>
<keyword evidence="2" id="KW-0255">Endonuclease</keyword>
<dbReference type="SUPFAM" id="SSF53098">
    <property type="entry name" value="Ribonuclease H-like"/>
    <property type="match status" value="1"/>
</dbReference>
<reference evidence="2" key="1">
    <citation type="submission" date="2024-03" db="EMBL/GenBank/DDBJ databases">
        <title>Diverse circular DNA viruses in blood, oral, and fecal samples of captive lemurs.</title>
        <authorList>
            <person name="Paietta E.N."/>
            <person name="Kraberger S."/>
            <person name="Lund M.C."/>
            <person name="Custer J.M."/>
            <person name="Vargas K.M."/>
            <person name="Ehmke E.E."/>
            <person name="Yoder A.D."/>
            <person name="Varsani A."/>
        </authorList>
    </citation>
    <scope>NUCLEOTIDE SEQUENCE</scope>
    <source>
        <strain evidence="2">Duke_21_1</strain>
    </source>
</reference>
<sequence>MSMYKITPFLSEIKTFFKNSDMTAAMQNIASVLSQVRMSERDTLAVTSRRNCVYPLLTVFQILLLFPCFGIKNAWRCHKDGMLEALVKARKDVFYRFMENPDIDWRKALWHISAQLWNRIHLRSDHKSEDACLILDDTDHKKTGRTIEKIGRVHSHLAHKAVLGFKCLCLAVTDGVSQILLDFDIIGEKGKNGNYGMSAKELGRRHKTEHDSEVLRQREKAYDMSKLELAKEMIKRAIRKGIKFSYVLADSWFTNKDIVRFIHSRHVKCHWLGMIKVGEYGKTKYHTEHGDLSAPALVKLGKKLKLQKYSRKLKCNYIMYDAVFGGVSVRIFLVRRTKHGKWNGLLTTDTDLEFIKAWQIYSRRWALEVVFKDCKTNLGFGQCQSTCFASQIAAATLCCLQYNILSVARRFSDYETIGGLFREVTRETVQLSVAQQIWGILQELVTAIAKVFGLLDEEIYDAVINQSEEMAHIAQFYNLKSAS</sequence>
<evidence type="ECO:0000313" key="2">
    <source>
        <dbReference type="EMBL" id="XCD03599.1"/>
    </source>
</evidence>
<keyword evidence="2" id="KW-0540">Nuclease</keyword>
<protein>
    <submittedName>
        <fullName evidence="2">Endonuclease</fullName>
    </submittedName>
</protein>
<name>A0AAU8AUH9_9CAUD</name>
<dbReference type="InterPro" id="IPR038721">
    <property type="entry name" value="IS701-like_DDE_dom"/>
</dbReference>
<dbReference type="GO" id="GO:0004519">
    <property type="term" value="F:endonuclease activity"/>
    <property type="evidence" value="ECO:0007669"/>
    <property type="project" value="UniProtKB-KW"/>
</dbReference>
<accession>A0AAU8AUH9</accession>
<keyword evidence="2" id="KW-0378">Hydrolase</keyword>
<dbReference type="InterPro" id="IPR012337">
    <property type="entry name" value="RNaseH-like_sf"/>
</dbReference>
<organism evidence="2">
    <name type="scientific">Dulem virus 40</name>
    <dbReference type="NCBI Taxonomy" id="3145758"/>
    <lineage>
        <taxon>Viruses</taxon>
        <taxon>Duplodnaviria</taxon>
        <taxon>Heunggongvirae</taxon>
        <taxon>Uroviricota</taxon>
        <taxon>Caudoviricetes</taxon>
    </lineage>
</organism>
<dbReference type="EMBL" id="PP511379">
    <property type="protein sequence ID" value="XCD03599.1"/>
    <property type="molecule type" value="Genomic_DNA"/>
</dbReference>
<proteinExistence type="predicted"/>